<dbReference type="EMBL" id="JAMKPW020000022">
    <property type="protein sequence ID" value="KAK8206529.1"/>
    <property type="molecule type" value="Genomic_DNA"/>
</dbReference>
<protein>
    <submittedName>
        <fullName evidence="1">Uncharacterized protein</fullName>
    </submittedName>
</protein>
<sequence length="1323" mass="144164">MTTDYFSDYQSFITSKSLPSPADTPYDTPNLGSRRSSRHRIPGRTSTSTPPPLPADVADRQDGKQPAYDPKRFTPTLHASLVSEILNLRRELDSKHSFIDNLESSFHAVKEENDTLTNRLLEHNKQSRLNQRKLDHFEQGASDAIEELLEEKESQTAANEELRAKIDALNKKSRRHEDDVLQSQQIWEREKQSWENERRQLEMRVHVTESRLRAFVDEMNAQPASIEKRERDVESGGVETFKDSGFGNESDTASIRSYRKLKHRRNMSSISLRSSSHSVTGMSPGKGNGFNLADEMKFEEEDEYDLDEFEHEDDDLLYDSRRERILESRQSSRQVDMDAKAKKVLGITKYDESRQDGILPSSLSAGDKGSLQDDSFRTGSSSDSSRMQPSEMVEPQASGSLHQYVDRGVQPTPPLQVSVRPAESLGPENPSSNGNALQRLHTTGFMVSSASQTGDLPISPPATPRLSVESAEALLAKQAQKPHYFSIQTQTDFADEAAGLQQSPAELHPQQALPIPSIAIHPPRSPASSPRHSTVLPPGTRNAVAQTDMGITSPSCGASVQTEEIRIDRRRFKLPEAPLLIHRHPSPIARVDNECEIAPSIPIASPPISPSRSISSTFSRTNSGTNVRAIGPFKALPLPRPVLLPSPTEERAPTWKEKGPVNRTSQYGVSHPMRSSSLLAGLQDDLDGSEYDTDMPSEAESKDVFGATTSLARTAVRAGYAGLPKTVPEDQEISPEHGTLTMHGAFPNISRSASKGSNRRANVMHSSRMGNQYLRSRTPSVTSAGSSSVQSQPPPFPIPTRSSSRVMKDVSSDGLPSPSPFDGDSVTSRRTQKPVQVKRKTGLRKVQSATGLRQSPQNSPRRRRRSPNLTPIQSMAFESPATAKLPIPDLPTPLQHGPFVGETTLQEASMNIDETGASKSGEAMDTSLVDAIAATMVGEWMWKYVRRRKSFGVGEQDFPKNGEEGGVRHKRWVWLSPYERTVMWSTKQPVTGNALLGKSGRKLLIKSVLDVKDDNPPPKGATQQTVFNRSILVLTPARALKFTATDRERHHLWLTALSFLAHPSRDPPQVPRLRPIPIQDQEISSHLQGPFKRRPAIRDSVTIAKDRTRPAPLNLALAKPSSYTPSNAPSTAATADPLPTADASPGSAEPPNIPRLYSSSRHARKRSSTNPTLPGGVPLSLSLNRAALSFRSFSANNAPPPSAASASASASGHRTALTASSARSSRRTSVASPERPNFFEAVGGGLDVGMGGGMGMGTGVGTVRMEAFVDPGLMDGVLYVPPPPASARLRRGGGGGGLAAVGDGRRKGSVFVNEAGEDPFRGF</sequence>
<proteinExistence type="predicted"/>
<accession>A0ACC3SAX3</accession>
<reference evidence="1" key="1">
    <citation type="submission" date="2024-02" db="EMBL/GenBank/DDBJ databases">
        <title>Metagenome Assembled Genome of Zalaria obscura JY119.</title>
        <authorList>
            <person name="Vighnesh L."/>
            <person name="Jagadeeshwari U."/>
            <person name="Venkata Ramana C."/>
            <person name="Sasikala C."/>
        </authorList>
    </citation>
    <scope>NUCLEOTIDE SEQUENCE</scope>
    <source>
        <strain evidence="1">JY119</strain>
    </source>
</reference>
<keyword evidence="2" id="KW-1185">Reference proteome</keyword>
<organism evidence="1 2">
    <name type="scientific">Zalaria obscura</name>
    <dbReference type="NCBI Taxonomy" id="2024903"/>
    <lineage>
        <taxon>Eukaryota</taxon>
        <taxon>Fungi</taxon>
        <taxon>Dikarya</taxon>
        <taxon>Ascomycota</taxon>
        <taxon>Pezizomycotina</taxon>
        <taxon>Dothideomycetes</taxon>
        <taxon>Dothideomycetidae</taxon>
        <taxon>Dothideales</taxon>
        <taxon>Zalariaceae</taxon>
        <taxon>Zalaria</taxon>
    </lineage>
</organism>
<name>A0ACC3SAX3_9PEZI</name>
<evidence type="ECO:0000313" key="2">
    <source>
        <dbReference type="Proteomes" id="UP001320706"/>
    </source>
</evidence>
<gene>
    <name evidence="1" type="ORF">M8818_004362</name>
</gene>
<dbReference type="Proteomes" id="UP001320706">
    <property type="component" value="Unassembled WGS sequence"/>
</dbReference>
<evidence type="ECO:0000313" key="1">
    <source>
        <dbReference type="EMBL" id="KAK8206529.1"/>
    </source>
</evidence>
<comment type="caution">
    <text evidence="1">The sequence shown here is derived from an EMBL/GenBank/DDBJ whole genome shotgun (WGS) entry which is preliminary data.</text>
</comment>